<dbReference type="GO" id="GO:0005576">
    <property type="term" value="C:extracellular region"/>
    <property type="evidence" value="ECO:0007669"/>
    <property type="project" value="TreeGrafter"/>
</dbReference>
<evidence type="ECO:0000313" key="5">
    <source>
        <dbReference type="EMBL" id="OMP04483.1"/>
    </source>
</evidence>
<evidence type="ECO:0000256" key="1">
    <source>
        <dbReference type="ARBA" id="ARBA00007447"/>
    </source>
</evidence>
<comment type="similarity">
    <text evidence="1">Belongs to the peptidase A1 family.</text>
</comment>
<evidence type="ECO:0000313" key="6">
    <source>
        <dbReference type="Proteomes" id="UP000187203"/>
    </source>
</evidence>
<evidence type="ECO:0000256" key="3">
    <source>
        <dbReference type="ARBA" id="ARBA00022801"/>
    </source>
</evidence>
<protein>
    <submittedName>
        <fullName evidence="5">Aspartic peptidase</fullName>
    </submittedName>
</protein>
<dbReference type="Gene3D" id="2.40.70.10">
    <property type="entry name" value="Acid Proteases"/>
    <property type="match status" value="1"/>
</dbReference>
<name>A0A1R3KBM8_9ROSI</name>
<evidence type="ECO:0000259" key="4">
    <source>
        <dbReference type="Pfam" id="PF14543"/>
    </source>
</evidence>
<dbReference type="Proteomes" id="UP000187203">
    <property type="component" value="Unassembled WGS sequence"/>
</dbReference>
<dbReference type="AlphaFoldDB" id="A0A1R3KBM8"/>
<comment type="caution">
    <text evidence="5">The sequence shown here is derived from an EMBL/GenBank/DDBJ whole genome shotgun (WGS) entry which is preliminary data.</text>
</comment>
<dbReference type="InterPro" id="IPR021109">
    <property type="entry name" value="Peptidase_aspartic_dom_sf"/>
</dbReference>
<dbReference type="Pfam" id="PF14543">
    <property type="entry name" value="TAXi_N"/>
    <property type="match status" value="1"/>
</dbReference>
<feature type="domain" description="Xylanase inhibitor N-terminal" evidence="4">
    <location>
        <begin position="10"/>
        <end position="101"/>
    </location>
</feature>
<sequence length="138" mass="15152">MAFYSLSKKHYGGGSWAAGVASLESFHFPMSGSQMGSFNNVIFGCSIEGSNDFGFKGSEISGIFGLGKSQVSMATQFASLIQSRFSYCFIPFTDAMPSQLILRFGEDIPQPPRLQSTLILQDFLRRRSKYGQTAQGVY</sequence>
<gene>
    <name evidence="5" type="ORF">COLO4_09608</name>
</gene>
<dbReference type="SUPFAM" id="SSF50630">
    <property type="entry name" value="Acid proteases"/>
    <property type="match status" value="1"/>
</dbReference>
<keyword evidence="6" id="KW-1185">Reference proteome</keyword>
<proteinExistence type="inferred from homology"/>
<evidence type="ECO:0000256" key="2">
    <source>
        <dbReference type="ARBA" id="ARBA00022670"/>
    </source>
</evidence>
<dbReference type="InterPro" id="IPR032861">
    <property type="entry name" value="TAXi_N"/>
</dbReference>
<dbReference type="PANTHER" id="PTHR47967">
    <property type="entry name" value="OS07G0603500 PROTEIN-RELATED"/>
    <property type="match status" value="1"/>
</dbReference>
<dbReference type="GO" id="GO:0008233">
    <property type="term" value="F:peptidase activity"/>
    <property type="evidence" value="ECO:0007669"/>
    <property type="project" value="UniProtKB-KW"/>
</dbReference>
<reference evidence="6" key="1">
    <citation type="submission" date="2013-09" db="EMBL/GenBank/DDBJ databases">
        <title>Corchorus olitorius genome sequencing.</title>
        <authorList>
            <person name="Alam M."/>
            <person name="Haque M.S."/>
            <person name="Islam M.S."/>
            <person name="Emdad E.M."/>
            <person name="Islam M.M."/>
            <person name="Ahmed B."/>
            <person name="Halim A."/>
            <person name="Hossen Q.M.M."/>
            <person name="Hossain M.Z."/>
            <person name="Ahmed R."/>
            <person name="Khan M.M."/>
            <person name="Islam R."/>
            <person name="Rashid M.M."/>
            <person name="Khan S.A."/>
            <person name="Rahman M.S."/>
            <person name="Alam M."/>
            <person name="Yahiya A.S."/>
            <person name="Khan M.S."/>
            <person name="Azam M.S."/>
            <person name="Haque T."/>
            <person name="Lashkar M.Z.H."/>
            <person name="Akhand A.I."/>
            <person name="Morshed G."/>
            <person name="Roy S."/>
            <person name="Uddin K.S."/>
            <person name="Rabeya T."/>
            <person name="Hossain A.S."/>
            <person name="Chowdhury A."/>
            <person name="Snigdha A.R."/>
            <person name="Mortoza M.S."/>
            <person name="Matin S.A."/>
            <person name="Hoque S.M.E."/>
            <person name="Islam M.K."/>
            <person name="Roy D.K."/>
            <person name="Haider R."/>
            <person name="Moosa M.M."/>
            <person name="Elias S.M."/>
            <person name="Hasan A.M."/>
            <person name="Jahan S."/>
            <person name="Shafiuddin M."/>
            <person name="Mahmood N."/>
            <person name="Shommy N.S."/>
        </authorList>
    </citation>
    <scope>NUCLEOTIDE SEQUENCE [LARGE SCALE GENOMIC DNA]</scope>
    <source>
        <strain evidence="6">cv. O-4</strain>
    </source>
</reference>
<dbReference type="EMBL" id="AWUE01014252">
    <property type="protein sequence ID" value="OMP04483.1"/>
    <property type="molecule type" value="Genomic_DNA"/>
</dbReference>
<dbReference type="OrthoDB" id="1072226at2759"/>
<dbReference type="PANTHER" id="PTHR47967:SF123">
    <property type="entry name" value="ASPARTIC PROTEINASE NEPENTHESIN-1-LIKE"/>
    <property type="match status" value="1"/>
</dbReference>
<dbReference type="GO" id="GO:0006508">
    <property type="term" value="P:proteolysis"/>
    <property type="evidence" value="ECO:0007669"/>
    <property type="project" value="UniProtKB-KW"/>
</dbReference>
<keyword evidence="3" id="KW-0378">Hydrolase</keyword>
<keyword evidence="2" id="KW-0645">Protease</keyword>
<dbReference type="STRING" id="93759.A0A1R3KBM8"/>
<accession>A0A1R3KBM8</accession>
<organism evidence="5 6">
    <name type="scientific">Corchorus olitorius</name>
    <dbReference type="NCBI Taxonomy" id="93759"/>
    <lineage>
        <taxon>Eukaryota</taxon>
        <taxon>Viridiplantae</taxon>
        <taxon>Streptophyta</taxon>
        <taxon>Embryophyta</taxon>
        <taxon>Tracheophyta</taxon>
        <taxon>Spermatophyta</taxon>
        <taxon>Magnoliopsida</taxon>
        <taxon>eudicotyledons</taxon>
        <taxon>Gunneridae</taxon>
        <taxon>Pentapetalae</taxon>
        <taxon>rosids</taxon>
        <taxon>malvids</taxon>
        <taxon>Malvales</taxon>
        <taxon>Malvaceae</taxon>
        <taxon>Grewioideae</taxon>
        <taxon>Apeibeae</taxon>
        <taxon>Corchorus</taxon>
    </lineage>
</organism>
<dbReference type="InterPro" id="IPR051708">
    <property type="entry name" value="Plant_Aspart_Prot_A1"/>
</dbReference>